<protein>
    <recommendedName>
        <fullName evidence="7">FAD-binding domain-containing protein</fullName>
    </recommendedName>
</protein>
<evidence type="ECO:0000259" key="7">
    <source>
        <dbReference type="Pfam" id="PF01494"/>
    </source>
</evidence>
<dbReference type="AlphaFoldDB" id="A0A8H7NQ19"/>
<dbReference type="Gene3D" id="3.50.50.60">
    <property type="entry name" value="FAD/NAD(P)-binding domain"/>
    <property type="match status" value="2"/>
</dbReference>
<dbReference type="PANTHER" id="PTHR46720">
    <property type="entry name" value="HYDROXYLASE, PUTATIVE (AFU_ORTHOLOGUE AFUA_3G01460)-RELATED"/>
    <property type="match status" value="1"/>
</dbReference>
<name>A0A8H7NQ19_BIOOC</name>
<sequence>MKTANQHIGKGVKVAIIGGGPAGLSAAIELGRLPFVDWHLYEQKPTISEIGTGITLQRNTWILLEKLGASRHLRTSDIFRPADGHDNQYRNGLTGEVVKQTHPPVITPHQSPCRVHRGKLQRALLREVDQDRIRTGEKLVSIEQENDGKLHLSFASGFASTVDLLLGADGIRSTVREFAFQNYNISYSGMTAYRAVVRASEAEQINGLSKAMIFWYSTKNGWIYTTPLDDNDWEVTCRIREPDDGDRSSWGKEVSVKKLITLFSEYCEPIQQLLSLVTRVNWIFIYEKLPQRSKARVTYSEKEIQSFKASFADWPLNRKIRVQDVLEASPNMVGMANLEEGIAKNISWNGLIVLVGDAWHKFTPNSGLGFNNGIQDAVSLCNQLHALSASSQLFTSDGSLNTKALQDAFDGYHLERKRPLQADYARSARATRLSAWETSNHYILARYILPLERLQKFLINRHISPGIASGLVLDYIPATEALLGKVPWDNPLTIKRDQSKQSQ</sequence>
<evidence type="ECO:0000313" key="8">
    <source>
        <dbReference type="EMBL" id="KAF9760225.1"/>
    </source>
</evidence>
<comment type="cofactor">
    <cofactor evidence="1">
        <name>FAD</name>
        <dbReference type="ChEBI" id="CHEBI:57692"/>
    </cofactor>
</comment>
<dbReference type="PRINTS" id="PR00420">
    <property type="entry name" value="RNGMNOXGNASE"/>
</dbReference>
<dbReference type="PANTHER" id="PTHR46720:SF3">
    <property type="entry name" value="FAD-BINDING DOMAIN-CONTAINING PROTEIN-RELATED"/>
    <property type="match status" value="1"/>
</dbReference>
<dbReference type="InterPro" id="IPR036188">
    <property type="entry name" value="FAD/NAD-bd_sf"/>
</dbReference>
<feature type="domain" description="FAD-binding" evidence="7">
    <location>
        <begin position="323"/>
        <end position="387"/>
    </location>
</feature>
<keyword evidence="5" id="KW-0560">Oxidoreductase</keyword>
<accession>A0A8H7NQ19</accession>
<dbReference type="EMBL" id="JADCTT010000001">
    <property type="protein sequence ID" value="KAF9760225.1"/>
    <property type="molecule type" value="Genomic_DNA"/>
</dbReference>
<comment type="similarity">
    <text evidence="2">Belongs to the paxM FAD-dependent monooxygenase family.</text>
</comment>
<dbReference type="GO" id="GO:0004497">
    <property type="term" value="F:monooxygenase activity"/>
    <property type="evidence" value="ECO:0007669"/>
    <property type="project" value="UniProtKB-KW"/>
</dbReference>
<evidence type="ECO:0000256" key="1">
    <source>
        <dbReference type="ARBA" id="ARBA00001974"/>
    </source>
</evidence>
<keyword evidence="4" id="KW-0274">FAD</keyword>
<comment type="caution">
    <text evidence="8">The sequence shown here is derived from an EMBL/GenBank/DDBJ whole genome shotgun (WGS) entry which is preliminary data.</text>
</comment>
<dbReference type="InterPro" id="IPR051104">
    <property type="entry name" value="FAD_monoxygenase"/>
</dbReference>
<dbReference type="InterPro" id="IPR002938">
    <property type="entry name" value="FAD-bd"/>
</dbReference>
<gene>
    <name evidence="8" type="ORF">IM811_001919</name>
</gene>
<dbReference type="Proteomes" id="UP000616885">
    <property type="component" value="Unassembled WGS sequence"/>
</dbReference>
<dbReference type="GO" id="GO:0044550">
    <property type="term" value="P:secondary metabolite biosynthetic process"/>
    <property type="evidence" value="ECO:0007669"/>
    <property type="project" value="TreeGrafter"/>
</dbReference>
<evidence type="ECO:0000256" key="4">
    <source>
        <dbReference type="ARBA" id="ARBA00022827"/>
    </source>
</evidence>
<evidence type="ECO:0000256" key="5">
    <source>
        <dbReference type="ARBA" id="ARBA00023002"/>
    </source>
</evidence>
<evidence type="ECO:0000256" key="3">
    <source>
        <dbReference type="ARBA" id="ARBA00022630"/>
    </source>
</evidence>
<feature type="domain" description="FAD-binding" evidence="7">
    <location>
        <begin position="12"/>
        <end position="253"/>
    </location>
</feature>
<organism evidence="8 9">
    <name type="scientific">Bionectria ochroleuca</name>
    <name type="common">Gliocladium roseum</name>
    <dbReference type="NCBI Taxonomy" id="29856"/>
    <lineage>
        <taxon>Eukaryota</taxon>
        <taxon>Fungi</taxon>
        <taxon>Dikarya</taxon>
        <taxon>Ascomycota</taxon>
        <taxon>Pezizomycotina</taxon>
        <taxon>Sordariomycetes</taxon>
        <taxon>Hypocreomycetidae</taxon>
        <taxon>Hypocreales</taxon>
        <taxon>Bionectriaceae</taxon>
        <taxon>Clonostachys</taxon>
    </lineage>
</organism>
<dbReference type="SUPFAM" id="SSF51905">
    <property type="entry name" value="FAD/NAD(P)-binding domain"/>
    <property type="match status" value="1"/>
</dbReference>
<dbReference type="GO" id="GO:0071949">
    <property type="term" value="F:FAD binding"/>
    <property type="evidence" value="ECO:0007669"/>
    <property type="project" value="InterPro"/>
</dbReference>
<keyword evidence="6" id="KW-0503">Monooxygenase</keyword>
<evidence type="ECO:0000256" key="6">
    <source>
        <dbReference type="ARBA" id="ARBA00023033"/>
    </source>
</evidence>
<dbReference type="Pfam" id="PF01494">
    <property type="entry name" value="FAD_binding_3"/>
    <property type="match status" value="2"/>
</dbReference>
<evidence type="ECO:0000256" key="2">
    <source>
        <dbReference type="ARBA" id="ARBA00007992"/>
    </source>
</evidence>
<proteinExistence type="inferred from homology"/>
<reference evidence="8" key="1">
    <citation type="submission" date="2020-10" db="EMBL/GenBank/DDBJ databases">
        <title>High-Quality Genome Resource of Clonostachys rosea strain S41 by Oxford Nanopore Long-Read Sequencing.</title>
        <authorList>
            <person name="Wang H."/>
        </authorList>
    </citation>
    <scope>NUCLEOTIDE SEQUENCE</scope>
    <source>
        <strain evidence="8">S41</strain>
    </source>
</reference>
<keyword evidence="3" id="KW-0285">Flavoprotein</keyword>
<dbReference type="SUPFAM" id="SSF54373">
    <property type="entry name" value="FAD-linked reductases, C-terminal domain"/>
    <property type="match status" value="1"/>
</dbReference>
<evidence type="ECO:0000313" key="9">
    <source>
        <dbReference type="Proteomes" id="UP000616885"/>
    </source>
</evidence>